<evidence type="ECO:0000256" key="1">
    <source>
        <dbReference type="SAM" id="SignalP"/>
    </source>
</evidence>
<sequence length="289" mass="33753">MIKIFSLLILFVSMAFYGQESRGNSDLKDLKVNHIYVVVDSTTFNALKQSNELNTLANQDKGLPNFLPVDNSATTIYMRFRSTYLEIMGPENRFKEKIGSVGIGFSWDTYNTTLDSVQKSIQKFKDLKFHKSEANWSFGSKEILWYTFFYSNLKGSIATWYAIYNPAFLNYLFNINYSDFKREDFLKKVFDQNKKIIDLSGIVINANANDFYKMIKEFKALNIKIKKQKPELVIYKLDSVTIELRLAERRDSMIKELRFLRKDKGRVAIDLGKIYIKSSNNNQISMMFE</sequence>
<accession>A0ABD4DNT0</accession>
<dbReference type="InterPro" id="IPR043869">
    <property type="entry name" value="DUF5829"/>
</dbReference>
<reference evidence="2 3" key="1">
    <citation type="submission" date="2015-11" db="EMBL/GenBank/DDBJ databases">
        <authorList>
            <person name="Nicholson A.C."/>
            <person name="Humrighouse B.W."/>
            <person name="Graziano J."/>
            <person name="Lasker B."/>
            <person name="Whitney A.M."/>
            <person name="Mcquiston J.R."/>
        </authorList>
    </citation>
    <scope>NUCLEOTIDE SEQUENCE [LARGE SCALE GENOMIC DNA]</scope>
    <source>
        <strain evidence="2 3">G4071</strain>
    </source>
</reference>
<keyword evidence="1" id="KW-0732">Signal</keyword>
<evidence type="ECO:0000313" key="2">
    <source>
        <dbReference type="EMBL" id="KUY17539.1"/>
    </source>
</evidence>
<name>A0ABD4DNT0_ELIMR</name>
<dbReference type="EMBL" id="LNOI01000004">
    <property type="protein sequence ID" value="KUY17539.1"/>
    <property type="molecule type" value="Genomic_DNA"/>
</dbReference>
<dbReference type="Proteomes" id="UP000064412">
    <property type="component" value="Unassembled WGS sequence"/>
</dbReference>
<feature type="chain" id="PRO_5044829248" evidence="1">
    <location>
        <begin position="19"/>
        <end position="289"/>
    </location>
</feature>
<dbReference type="Pfam" id="PF19147">
    <property type="entry name" value="DUF5829"/>
    <property type="match status" value="1"/>
</dbReference>
<dbReference type="RefSeq" id="WP_059345466.1">
    <property type="nucleotide sequence ID" value="NZ_CP140570.1"/>
</dbReference>
<comment type="caution">
    <text evidence="2">The sequence shown here is derived from an EMBL/GenBank/DDBJ whole genome shotgun (WGS) entry which is preliminary data.</text>
</comment>
<proteinExistence type="predicted"/>
<protein>
    <submittedName>
        <fullName evidence="2">Uncharacterized protein</fullName>
    </submittedName>
</protein>
<evidence type="ECO:0000313" key="3">
    <source>
        <dbReference type="Proteomes" id="UP000064412"/>
    </source>
</evidence>
<organism evidence="2 3">
    <name type="scientific">Elizabethkingia miricola</name>
    <name type="common">Chryseobacterium miricola</name>
    <dbReference type="NCBI Taxonomy" id="172045"/>
    <lineage>
        <taxon>Bacteria</taxon>
        <taxon>Pseudomonadati</taxon>
        <taxon>Bacteroidota</taxon>
        <taxon>Flavobacteriia</taxon>
        <taxon>Flavobacteriales</taxon>
        <taxon>Weeksellaceae</taxon>
        <taxon>Elizabethkingia</taxon>
    </lineage>
</organism>
<gene>
    <name evidence="2" type="ORF">ATB95_14460</name>
</gene>
<dbReference type="AlphaFoldDB" id="A0ABD4DNT0"/>
<feature type="signal peptide" evidence="1">
    <location>
        <begin position="1"/>
        <end position="18"/>
    </location>
</feature>